<dbReference type="InterPro" id="IPR017452">
    <property type="entry name" value="GPCR_Rhodpsn_7TM"/>
</dbReference>
<comment type="subcellular location">
    <subcellularLocation>
        <location evidence="1">Membrane</location>
    </subcellularLocation>
</comment>
<dbReference type="InterPro" id="IPR000276">
    <property type="entry name" value="GPCR_Rhodpsn"/>
</dbReference>
<evidence type="ECO:0000313" key="8">
    <source>
        <dbReference type="Proteomes" id="UP001159405"/>
    </source>
</evidence>
<evidence type="ECO:0000259" key="6">
    <source>
        <dbReference type="PROSITE" id="PS50262"/>
    </source>
</evidence>
<evidence type="ECO:0000256" key="1">
    <source>
        <dbReference type="ARBA" id="ARBA00004370"/>
    </source>
</evidence>
<accession>A0ABN8NLY3</accession>
<dbReference type="PRINTS" id="PR00237">
    <property type="entry name" value="GPCRRHODOPSN"/>
</dbReference>
<comment type="caution">
    <text evidence="7">The sequence shown here is derived from an EMBL/GenBank/DDBJ whole genome shotgun (WGS) entry which is preliminary data.</text>
</comment>
<feature type="transmembrane region" description="Helical" evidence="5">
    <location>
        <begin position="22"/>
        <end position="49"/>
    </location>
</feature>
<organism evidence="7 8">
    <name type="scientific">Porites lobata</name>
    <dbReference type="NCBI Taxonomy" id="104759"/>
    <lineage>
        <taxon>Eukaryota</taxon>
        <taxon>Metazoa</taxon>
        <taxon>Cnidaria</taxon>
        <taxon>Anthozoa</taxon>
        <taxon>Hexacorallia</taxon>
        <taxon>Scleractinia</taxon>
        <taxon>Fungiina</taxon>
        <taxon>Poritidae</taxon>
        <taxon>Porites</taxon>
    </lineage>
</organism>
<dbReference type="Proteomes" id="UP001159405">
    <property type="component" value="Unassembled WGS sequence"/>
</dbReference>
<keyword evidence="8" id="KW-1185">Reference proteome</keyword>
<evidence type="ECO:0000256" key="2">
    <source>
        <dbReference type="ARBA" id="ARBA00022692"/>
    </source>
</evidence>
<dbReference type="SUPFAM" id="SSF81321">
    <property type="entry name" value="Family A G protein-coupled receptor-like"/>
    <property type="match status" value="1"/>
</dbReference>
<sequence>MNSTANASSEFWNCATLFSSKAFIGGTVALCLITVVSLVGNSLIVMLVYKTTNLTKPINYFIANMASSDLLFILFRGTQRGYTSKPLNIALLNVVHIMVYRWPLRPGFVSFRSRFDSKSDADSCGLIWSRGISTQFPTYQIQVVSLLYSRHLDSCSSCQFAILVRRETG</sequence>
<evidence type="ECO:0000256" key="3">
    <source>
        <dbReference type="ARBA" id="ARBA00022989"/>
    </source>
</evidence>
<gene>
    <name evidence="7" type="ORF">PLOB_00022972</name>
</gene>
<dbReference type="PROSITE" id="PS50262">
    <property type="entry name" value="G_PROTEIN_RECEP_F1_2"/>
    <property type="match status" value="1"/>
</dbReference>
<evidence type="ECO:0000256" key="4">
    <source>
        <dbReference type="ARBA" id="ARBA00023136"/>
    </source>
</evidence>
<protein>
    <recommendedName>
        <fullName evidence="6">G-protein coupled receptors family 1 profile domain-containing protein</fullName>
    </recommendedName>
</protein>
<reference evidence="7 8" key="1">
    <citation type="submission" date="2022-05" db="EMBL/GenBank/DDBJ databases">
        <authorList>
            <consortium name="Genoscope - CEA"/>
            <person name="William W."/>
        </authorList>
    </citation>
    <scope>NUCLEOTIDE SEQUENCE [LARGE SCALE GENOMIC DNA]</scope>
</reference>
<dbReference type="CDD" id="cd00637">
    <property type="entry name" value="7tm_classA_rhodopsin-like"/>
    <property type="match status" value="1"/>
</dbReference>
<dbReference type="EMBL" id="CALNXK010000027">
    <property type="protein sequence ID" value="CAH3114565.1"/>
    <property type="molecule type" value="Genomic_DNA"/>
</dbReference>
<evidence type="ECO:0000256" key="5">
    <source>
        <dbReference type="SAM" id="Phobius"/>
    </source>
</evidence>
<feature type="domain" description="G-protein coupled receptors family 1 profile" evidence="6">
    <location>
        <begin position="40"/>
        <end position="75"/>
    </location>
</feature>
<proteinExistence type="predicted"/>
<dbReference type="Gene3D" id="1.20.1070.10">
    <property type="entry name" value="Rhodopsin 7-helix transmembrane proteins"/>
    <property type="match status" value="1"/>
</dbReference>
<keyword evidence="3 5" id="KW-1133">Transmembrane helix</keyword>
<name>A0ABN8NLY3_9CNID</name>
<keyword evidence="2 5" id="KW-0812">Transmembrane</keyword>
<keyword evidence="4 5" id="KW-0472">Membrane</keyword>
<evidence type="ECO:0000313" key="7">
    <source>
        <dbReference type="EMBL" id="CAH3114565.1"/>
    </source>
</evidence>